<protein>
    <submittedName>
        <fullName evidence="2">Uncharacterized protein</fullName>
    </submittedName>
</protein>
<reference evidence="3" key="1">
    <citation type="journal article" date="2014" name="Science">
        <title>Ancient hybridizations among the ancestral genomes of bread wheat.</title>
        <authorList>
            <consortium name="International Wheat Genome Sequencing Consortium,"/>
            <person name="Marcussen T."/>
            <person name="Sandve S.R."/>
            <person name="Heier L."/>
            <person name="Spannagl M."/>
            <person name="Pfeifer M."/>
            <person name="Jakobsen K.S."/>
            <person name="Wulff B.B."/>
            <person name="Steuernagel B."/>
            <person name="Mayer K.F."/>
            <person name="Olsen O.A."/>
        </authorList>
    </citation>
    <scope>NUCLEOTIDE SEQUENCE [LARGE SCALE GENOMIC DNA]</scope>
    <source>
        <strain evidence="3">cv. AL8/78</strain>
    </source>
</reference>
<dbReference type="PANTHER" id="PTHR34956">
    <property type="entry name" value="OS05G0397300 PROTEIN"/>
    <property type="match status" value="1"/>
</dbReference>
<dbReference type="AlphaFoldDB" id="A0A452Z1T8"/>
<proteinExistence type="predicted"/>
<feature type="region of interest" description="Disordered" evidence="1">
    <location>
        <begin position="1"/>
        <end position="34"/>
    </location>
</feature>
<organism evidence="2 3">
    <name type="scientific">Aegilops tauschii subsp. strangulata</name>
    <name type="common">Goatgrass</name>
    <dbReference type="NCBI Taxonomy" id="200361"/>
    <lineage>
        <taxon>Eukaryota</taxon>
        <taxon>Viridiplantae</taxon>
        <taxon>Streptophyta</taxon>
        <taxon>Embryophyta</taxon>
        <taxon>Tracheophyta</taxon>
        <taxon>Spermatophyta</taxon>
        <taxon>Magnoliopsida</taxon>
        <taxon>Liliopsida</taxon>
        <taxon>Poales</taxon>
        <taxon>Poaceae</taxon>
        <taxon>BOP clade</taxon>
        <taxon>Pooideae</taxon>
        <taxon>Triticodae</taxon>
        <taxon>Triticeae</taxon>
        <taxon>Triticinae</taxon>
        <taxon>Aegilops</taxon>
    </lineage>
</organism>
<evidence type="ECO:0000313" key="2">
    <source>
        <dbReference type="EnsemblPlants" id="AET1Gv20604700.2"/>
    </source>
</evidence>
<reference evidence="2" key="3">
    <citation type="journal article" date="2017" name="Nature">
        <title>Genome sequence of the progenitor of the wheat D genome Aegilops tauschii.</title>
        <authorList>
            <person name="Luo M.C."/>
            <person name="Gu Y.Q."/>
            <person name="Puiu D."/>
            <person name="Wang H."/>
            <person name="Twardziok S.O."/>
            <person name="Deal K.R."/>
            <person name="Huo N."/>
            <person name="Zhu T."/>
            <person name="Wang L."/>
            <person name="Wang Y."/>
            <person name="McGuire P.E."/>
            <person name="Liu S."/>
            <person name="Long H."/>
            <person name="Ramasamy R.K."/>
            <person name="Rodriguez J.C."/>
            <person name="Van S.L."/>
            <person name="Yuan L."/>
            <person name="Wang Z."/>
            <person name="Xia Z."/>
            <person name="Xiao L."/>
            <person name="Anderson O.D."/>
            <person name="Ouyang S."/>
            <person name="Liang Y."/>
            <person name="Zimin A.V."/>
            <person name="Pertea G."/>
            <person name="Qi P."/>
            <person name="Bennetzen J.L."/>
            <person name="Dai X."/>
            <person name="Dawson M.W."/>
            <person name="Muller H.G."/>
            <person name="Kugler K."/>
            <person name="Rivarola-Duarte L."/>
            <person name="Spannagl M."/>
            <person name="Mayer K.F.X."/>
            <person name="Lu F.H."/>
            <person name="Bevan M.W."/>
            <person name="Leroy P."/>
            <person name="Li P."/>
            <person name="You F.M."/>
            <person name="Sun Q."/>
            <person name="Liu Z."/>
            <person name="Lyons E."/>
            <person name="Wicker T."/>
            <person name="Salzberg S.L."/>
            <person name="Devos K.M."/>
            <person name="Dvorak J."/>
        </authorList>
    </citation>
    <scope>NUCLEOTIDE SEQUENCE [LARGE SCALE GENOMIC DNA]</scope>
    <source>
        <strain evidence="2">cv. AL8/78</strain>
    </source>
</reference>
<keyword evidence="3" id="KW-1185">Reference proteome</keyword>
<dbReference type="Gramene" id="AET1Gv20604700.2">
    <property type="protein sequence ID" value="AET1Gv20604700.2"/>
    <property type="gene ID" value="AET1Gv20604700"/>
</dbReference>
<evidence type="ECO:0000313" key="3">
    <source>
        <dbReference type="Proteomes" id="UP000015105"/>
    </source>
</evidence>
<dbReference type="EnsemblPlants" id="AET1Gv20604700.2">
    <property type="protein sequence ID" value="AET1Gv20604700.2"/>
    <property type="gene ID" value="AET1Gv20604700"/>
</dbReference>
<name>A0A452Z1T8_AEGTS</name>
<sequence length="122" mass="13432">CFPAAPLRPSSAAKQPLQLRQASSARNSSRRSEMEVEMQLDDDLFFAELSKRISLLITDDDEADFAASQFPAAVHLPPVSPPPFHPFHTSCFASCLAISTAAGHACRVWRATELDRSIDRFS</sequence>
<reference evidence="3" key="2">
    <citation type="journal article" date="2017" name="Nat. Plants">
        <title>The Aegilops tauschii genome reveals multiple impacts of transposons.</title>
        <authorList>
            <person name="Zhao G."/>
            <person name="Zou C."/>
            <person name="Li K."/>
            <person name="Wang K."/>
            <person name="Li T."/>
            <person name="Gao L."/>
            <person name="Zhang X."/>
            <person name="Wang H."/>
            <person name="Yang Z."/>
            <person name="Liu X."/>
            <person name="Jiang W."/>
            <person name="Mao L."/>
            <person name="Kong X."/>
            <person name="Jiao Y."/>
            <person name="Jia J."/>
        </authorList>
    </citation>
    <scope>NUCLEOTIDE SEQUENCE [LARGE SCALE GENOMIC DNA]</scope>
    <source>
        <strain evidence="3">cv. AL8/78</strain>
    </source>
</reference>
<accession>A0A452Z1T8</accession>
<reference evidence="2" key="5">
    <citation type="journal article" date="2021" name="G3 (Bethesda)">
        <title>Aegilops tauschii genome assembly Aet v5.0 features greater sequence contiguity and improved annotation.</title>
        <authorList>
            <person name="Wang L."/>
            <person name="Zhu T."/>
            <person name="Rodriguez J.C."/>
            <person name="Deal K.R."/>
            <person name="Dubcovsky J."/>
            <person name="McGuire P.E."/>
            <person name="Lux T."/>
            <person name="Spannagl M."/>
            <person name="Mayer K.F.X."/>
            <person name="Baldrich P."/>
            <person name="Meyers B.C."/>
            <person name="Huo N."/>
            <person name="Gu Y.Q."/>
            <person name="Zhou H."/>
            <person name="Devos K.M."/>
            <person name="Bennetzen J.L."/>
            <person name="Unver T."/>
            <person name="Budak H."/>
            <person name="Gulick P.J."/>
            <person name="Galiba G."/>
            <person name="Kalapos B."/>
            <person name="Nelson D.R."/>
            <person name="Li P."/>
            <person name="You F.M."/>
            <person name="Luo M.C."/>
            <person name="Dvorak J."/>
        </authorList>
    </citation>
    <scope>NUCLEOTIDE SEQUENCE [LARGE SCALE GENOMIC DNA]</scope>
    <source>
        <strain evidence="2">cv. AL8/78</strain>
    </source>
</reference>
<evidence type="ECO:0000256" key="1">
    <source>
        <dbReference type="SAM" id="MobiDB-lite"/>
    </source>
</evidence>
<reference evidence="2" key="4">
    <citation type="submission" date="2019-03" db="UniProtKB">
        <authorList>
            <consortium name="EnsemblPlants"/>
        </authorList>
    </citation>
    <scope>IDENTIFICATION</scope>
</reference>
<dbReference type="PANTHER" id="PTHR34956:SF2">
    <property type="entry name" value="OS05G0397300 PROTEIN"/>
    <property type="match status" value="1"/>
</dbReference>
<dbReference type="Proteomes" id="UP000015105">
    <property type="component" value="Chromosome 1D"/>
</dbReference>